<protein>
    <submittedName>
        <fullName evidence="9">Sterol desaturase family protein</fullName>
    </submittedName>
</protein>
<feature type="transmembrane region" description="Helical" evidence="7">
    <location>
        <begin position="16"/>
        <end position="35"/>
    </location>
</feature>
<reference evidence="9 10" key="1">
    <citation type="submission" date="2019-03" db="EMBL/GenBank/DDBJ databases">
        <title>Metabolic reconstructions from genomes of highly enriched 'Candidatus Accumulibacter' and 'Candidatus Competibacter' bioreactor populations.</title>
        <authorList>
            <person name="Annavajhala M.K."/>
            <person name="Welles L."/>
            <person name="Abbas B."/>
            <person name="Sorokin D."/>
            <person name="Park H."/>
            <person name="Van Loosdrecht M."/>
            <person name="Chandran K."/>
        </authorList>
    </citation>
    <scope>NUCLEOTIDE SEQUENCE [LARGE SCALE GENOMIC DNA]</scope>
    <source>
        <strain evidence="9 10">SBR_G</strain>
    </source>
</reference>
<dbReference type="InterPro" id="IPR006694">
    <property type="entry name" value="Fatty_acid_hydroxylase"/>
</dbReference>
<keyword evidence="2 7" id="KW-0812">Transmembrane</keyword>
<dbReference type="PANTHER" id="PTHR21624:SF1">
    <property type="entry name" value="ALKYLGLYCEROL MONOOXYGENASE"/>
    <property type="match status" value="1"/>
</dbReference>
<organism evidence="9 10">
    <name type="scientific">Candidatus Competibacter phosphatis</name>
    <dbReference type="NCBI Taxonomy" id="221280"/>
    <lineage>
        <taxon>Bacteria</taxon>
        <taxon>Pseudomonadati</taxon>
        <taxon>Pseudomonadota</taxon>
        <taxon>Gammaproteobacteria</taxon>
        <taxon>Candidatus Competibacteraceae</taxon>
        <taxon>Candidatus Competibacter</taxon>
    </lineage>
</organism>
<dbReference type="EMBL" id="SPMZ01000078">
    <property type="protein sequence ID" value="NMQ21175.1"/>
    <property type="molecule type" value="Genomic_DNA"/>
</dbReference>
<feature type="transmembrane region" description="Helical" evidence="7">
    <location>
        <begin position="141"/>
        <end position="162"/>
    </location>
</feature>
<evidence type="ECO:0000256" key="4">
    <source>
        <dbReference type="ARBA" id="ARBA00023002"/>
    </source>
</evidence>
<keyword evidence="4" id="KW-0560">Oxidoreductase</keyword>
<evidence type="ECO:0000256" key="6">
    <source>
        <dbReference type="ARBA" id="ARBA00023136"/>
    </source>
</evidence>
<comment type="caution">
    <text evidence="9">The sequence shown here is derived from an EMBL/GenBank/DDBJ whole genome shotgun (WGS) entry which is preliminary data.</text>
</comment>
<comment type="subcellular location">
    <subcellularLocation>
        <location evidence="1">Endomembrane system</location>
        <topology evidence="1">Multi-pass membrane protein</topology>
    </subcellularLocation>
</comment>
<dbReference type="Proteomes" id="UP000760480">
    <property type="component" value="Unassembled WGS sequence"/>
</dbReference>
<evidence type="ECO:0000256" key="3">
    <source>
        <dbReference type="ARBA" id="ARBA00022989"/>
    </source>
</evidence>
<evidence type="ECO:0000256" key="7">
    <source>
        <dbReference type="SAM" id="Phobius"/>
    </source>
</evidence>
<keyword evidence="3 7" id="KW-1133">Transmembrane helix</keyword>
<evidence type="ECO:0000313" key="9">
    <source>
        <dbReference type="EMBL" id="NMQ21175.1"/>
    </source>
</evidence>
<dbReference type="PANTHER" id="PTHR21624">
    <property type="entry name" value="STEROL DESATURASE-RELATED PROTEIN"/>
    <property type="match status" value="1"/>
</dbReference>
<evidence type="ECO:0000256" key="1">
    <source>
        <dbReference type="ARBA" id="ARBA00004127"/>
    </source>
</evidence>
<feature type="domain" description="Fatty acid hydroxylase" evidence="8">
    <location>
        <begin position="97"/>
        <end position="230"/>
    </location>
</feature>
<evidence type="ECO:0000256" key="5">
    <source>
        <dbReference type="ARBA" id="ARBA00023098"/>
    </source>
</evidence>
<dbReference type="Pfam" id="PF04116">
    <property type="entry name" value="FA_hydroxylase"/>
    <property type="match status" value="1"/>
</dbReference>
<gene>
    <name evidence="9" type="ORF">E4P82_19415</name>
</gene>
<keyword evidence="5" id="KW-0443">Lipid metabolism</keyword>
<evidence type="ECO:0000313" key="10">
    <source>
        <dbReference type="Proteomes" id="UP000760480"/>
    </source>
</evidence>
<name>A0ABX1TP10_9GAMM</name>
<dbReference type="InterPro" id="IPR051689">
    <property type="entry name" value="Sterol_desaturase/TMEM195"/>
</dbReference>
<sequence length="285" mass="32439">MNGLLPGSQSFGLHSGYRWLIPVVSTGLMILEYLLARHILHDTRQTHDLRETAATFGMALVKAPIRALTVGIVVVPFVLVYQYRLFDIPLNSAWAVVALFLGTEFFYYWHHRAAHSIRWLWATHAVHHSPTKLNLTAGIRLGWTGLISGNFLFFLPMVWLGFHPLAVLGMMGVNLGYQFFIHTQLAPSLGPLEWVLNTPRHHQVHHASNASCLDKNFGGILIVFDRLFGTFAARPADEALRYGLARPLISYNPVYIAFHEWIAILRDLGRAQGWRERWRLLFGRP</sequence>
<feature type="transmembrane region" description="Helical" evidence="7">
    <location>
        <begin position="92"/>
        <end position="109"/>
    </location>
</feature>
<evidence type="ECO:0000256" key="2">
    <source>
        <dbReference type="ARBA" id="ARBA00022692"/>
    </source>
</evidence>
<accession>A0ABX1TP10</accession>
<keyword evidence="6 7" id="KW-0472">Membrane</keyword>
<evidence type="ECO:0000259" key="8">
    <source>
        <dbReference type="Pfam" id="PF04116"/>
    </source>
</evidence>
<keyword evidence="10" id="KW-1185">Reference proteome</keyword>
<feature type="transmembrane region" description="Helical" evidence="7">
    <location>
        <begin position="67"/>
        <end position="86"/>
    </location>
</feature>
<proteinExistence type="predicted"/>